<feature type="signal peptide" evidence="1">
    <location>
        <begin position="1"/>
        <end position="25"/>
    </location>
</feature>
<accession>A0A2P6C8W7</accession>
<feature type="chain" id="PRO_5015146479" description="Transmembrane protein" evidence="1">
    <location>
        <begin position="26"/>
        <end position="132"/>
    </location>
</feature>
<evidence type="ECO:0008006" key="4">
    <source>
        <dbReference type="Google" id="ProtNLM"/>
    </source>
</evidence>
<name>A0A2P6C8W7_9FLAO</name>
<keyword evidence="3" id="KW-1185">Reference proteome</keyword>
<dbReference type="AlphaFoldDB" id="A0A2P6C8W7"/>
<dbReference type="InterPro" id="IPR058060">
    <property type="entry name" value="HYC_CC_PP"/>
</dbReference>
<gene>
    <name evidence="2" type="ORF">BTO14_15230</name>
</gene>
<dbReference type="Proteomes" id="UP000247345">
    <property type="component" value="Unassembled WGS sequence"/>
</dbReference>
<reference evidence="2 3" key="1">
    <citation type="submission" date="2016-12" db="EMBL/GenBank/DDBJ databases">
        <title>Trade-off between light-utilization and light-protection in marine flavobacteria.</title>
        <authorList>
            <person name="Kumagai Y."/>
            <person name="Yoshizawa S."/>
            <person name="Kogure K."/>
            <person name="Iwasaki W."/>
        </authorList>
    </citation>
    <scope>NUCLEOTIDE SEQUENCE [LARGE SCALE GENOMIC DNA]</scope>
    <source>
        <strain evidence="2 3">KCTC 12100</strain>
    </source>
</reference>
<evidence type="ECO:0000256" key="1">
    <source>
        <dbReference type="SAM" id="SignalP"/>
    </source>
</evidence>
<evidence type="ECO:0000313" key="3">
    <source>
        <dbReference type="Proteomes" id="UP000247345"/>
    </source>
</evidence>
<dbReference type="InterPro" id="IPR058512">
    <property type="entry name" value="DUF8199"/>
</dbReference>
<dbReference type="EMBL" id="MSCK01000002">
    <property type="protein sequence ID" value="PQJ69363.1"/>
    <property type="molecule type" value="Genomic_DNA"/>
</dbReference>
<keyword evidence="1" id="KW-0732">Signal</keyword>
<dbReference type="Pfam" id="PF26622">
    <property type="entry name" value="DUF8199"/>
    <property type="match status" value="1"/>
</dbReference>
<organism evidence="2 3">
    <name type="scientific">Polaribacter butkevichii</name>
    <dbReference type="NCBI Taxonomy" id="218490"/>
    <lineage>
        <taxon>Bacteria</taxon>
        <taxon>Pseudomonadati</taxon>
        <taxon>Bacteroidota</taxon>
        <taxon>Flavobacteriia</taxon>
        <taxon>Flavobacteriales</taxon>
        <taxon>Flavobacteriaceae</taxon>
    </lineage>
</organism>
<dbReference type="RefSeq" id="WP_105050294.1">
    <property type="nucleotide sequence ID" value="NZ_CP150661.1"/>
</dbReference>
<proteinExistence type="predicted"/>
<dbReference type="NCBIfam" id="NF047658">
    <property type="entry name" value="HYC_CC_PP"/>
    <property type="match status" value="1"/>
</dbReference>
<comment type="caution">
    <text evidence="2">The sequence shown here is derived from an EMBL/GenBank/DDBJ whole genome shotgun (WGS) entry which is preliminary data.</text>
</comment>
<sequence>MKQFFSKIASFLLALLVLFSTFSFTVEKHYCGDSLMDVSFVGNVDSCGDEMEAINVKKNCCKDEVHHIKGQDQLRQTQIDDFDFSKQQFLVALDVAYSNLFVEKESQKTHYKDLCPPNVHSDYQVLYQSFLI</sequence>
<dbReference type="OrthoDB" id="1493875at2"/>
<protein>
    <recommendedName>
        <fullName evidence="4">Transmembrane protein</fullName>
    </recommendedName>
</protein>
<evidence type="ECO:0000313" key="2">
    <source>
        <dbReference type="EMBL" id="PQJ69363.1"/>
    </source>
</evidence>